<dbReference type="CDD" id="cd02440">
    <property type="entry name" value="AdoMet_MTases"/>
    <property type="match status" value="1"/>
</dbReference>
<dbReference type="SUPFAM" id="SSF53335">
    <property type="entry name" value="S-adenosyl-L-methionine-dependent methyltransferases"/>
    <property type="match status" value="1"/>
</dbReference>
<reference evidence="2 3" key="1">
    <citation type="journal article" date="2016" name="Nat. Commun.">
        <title>Thousands of microbial genomes shed light on interconnected biogeochemical processes in an aquifer system.</title>
        <authorList>
            <person name="Anantharaman K."/>
            <person name="Brown C.T."/>
            <person name="Hug L.A."/>
            <person name="Sharon I."/>
            <person name="Castelle C.J."/>
            <person name="Probst A.J."/>
            <person name="Thomas B.C."/>
            <person name="Singh A."/>
            <person name="Wilkins M.J."/>
            <person name="Karaoz U."/>
            <person name="Brodie E.L."/>
            <person name="Williams K.H."/>
            <person name="Hubbard S.S."/>
            <person name="Banfield J.F."/>
        </authorList>
    </citation>
    <scope>NUCLEOTIDE SEQUENCE [LARGE SCALE GENOMIC DNA]</scope>
</reference>
<dbReference type="AlphaFoldDB" id="A0A1F4Y4Q0"/>
<protein>
    <recommendedName>
        <fullName evidence="1">Methyltransferase type 11 domain-containing protein</fullName>
    </recommendedName>
</protein>
<dbReference type="EMBL" id="MEXB01000001">
    <property type="protein sequence ID" value="OGC88922.1"/>
    <property type="molecule type" value="Genomic_DNA"/>
</dbReference>
<gene>
    <name evidence="2" type="ORF">A2419_00995</name>
</gene>
<dbReference type="Pfam" id="PF08241">
    <property type="entry name" value="Methyltransf_11"/>
    <property type="match status" value="1"/>
</dbReference>
<feature type="domain" description="Methyltransferase type 11" evidence="1">
    <location>
        <begin position="57"/>
        <end position="105"/>
    </location>
</feature>
<dbReference type="PANTHER" id="PTHR43591:SF24">
    <property type="entry name" value="2-METHOXY-6-POLYPRENYL-1,4-BENZOQUINOL METHYLASE, MITOCHONDRIAL"/>
    <property type="match status" value="1"/>
</dbReference>
<comment type="caution">
    <text evidence="2">The sequence shown here is derived from an EMBL/GenBank/DDBJ whole genome shotgun (WGS) entry which is preliminary data.</text>
</comment>
<name>A0A1F4Y4Q0_9BACT</name>
<organism evidence="2 3">
    <name type="scientific">Candidatus Adlerbacteria bacterium RIFOXYC1_FULL_48_26</name>
    <dbReference type="NCBI Taxonomy" id="1797247"/>
    <lineage>
        <taxon>Bacteria</taxon>
        <taxon>Candidatus Adleribacteriota</taxon>
    </lineage>
</organism>
<dbReference type="Gene3D" id="3.40.50.150">
    <property type="entry name" value="Vaccinia Virus protein VP39"/>
    <property type="match status" value="1"/>
</dbReference>
<dbReference type="PANTHER" id="PTHR43591">
    <property type="entry name" value="METHYLTRANSFERASE"/>
    <property type="match status" value="1"/>
</dbReference>
<dbReference type="InterPro" id="IPR029063">
    <property type="entry name" value="SAM-dependent_MTases_sf"/>
</dbReference>
<dbReference type="GO" id="GO:0008757">
    <property type="term" value="F:S-adenosylmethionine-dependent methyltransferase activity"/>
    <property type="evidence" value="ECO:0007669"/>
    <property type="project" value="InterPro"/>
</dbReference>
<evidence type="ECO:0000313" key="2">
    <source>
        <dbReference type="EMBL" id="OGC88922.1"/>
    </source>
</evidence>
<evidence type="ECO:0000313" key="3">
    <source>
        <dbReference type="Proteomes" id="UP000176568"/>
    </source>
</evidence>
<sequence length="216" mass="24600">MKQFLISKITRERLDKFIESQASGVYTLDIGCADSPYSSHFSNRVGFDILPGKGVDVVGDAHSLPFEDNTFDQIVCTEVLEHMHTPQQGISEMRRVLKDGGKIILTTRFIFPLHDTPGDYFRFTKYGLKHLFKEWKDVEIHEEVGTTETLGVLFQRLAFQTDMRGGNITKAVFLVLARLVPMLRVCIKKEYGMRSKVGVREESPIMTSGYYVIAQK</sequence>
<dbReference type="STRING" id="1797247.A2419_00995"/>
<accession>A0A1F4Y4Q0</accession>
<dbReference type="InterPro" id="IPR013216">
    <property type="entry name" value="Methyltransf_11"/>
</dbReference>
<dbReference type="Proteomes" id="UP000176568">
    <property type="component" value="Unassembled WGS sequence"/>
</dbReference>
<proteinExistence type="predicted"/>
<evidence type="ECO:0000259" key="1">
    <source>
        <dbReference type="Pfam" id="PF08241"/>
    </source>
</evidence>